<name>A0ACC2ZR22_9EURO</name>
<keyword evidence="1" id="KW-0378">Hydrolase</keyword>
<accession>A0ACC2ZR22</accession>
<proteinExistence type="predicted"/>
<evidence type="ECO:0000313" key="2">
    <source>
        <dbReference type="Proteomes" id="UP001172386"/>
    </source>
</evidence>
<comment type="caution">
    <text evidence="1">The sequence shown here is derived from an EMBL/GenBank/DDBJ whole genome shotgun (WGS) entry which is preliminary data.</text>
</comment>
<keyword evidence="2" id="KW-1185">Reference proteome</keyword>
<gene>
    <name evidence="1" type="primary">SEN54</name>
    <name evidence="1" type="ORF">H2198_010839</name>
</gene>
<dbReference type="Proteomes" id="UP001172386">
    <property type="component" value="Unassembled WGS sequence"/>
</dbReference>
<dbReference type="EMBL" id="JAPDRQ010000431">
    <property type="protein sequence ID" value="KAJ9649840.1"/>
    <property type="molecule type" value="Genomic_DNA"/>
</dbReference>
<organism evidence="1 2">
    <name type="scientific">Neophaeococcomyces mojaviensis</name>
    <dbReference type="NCBI Taxonomy" id="3383035"/>
    <lineage>
        <taxon>Eukaryota</taxon>
        <taxon>Fungi</taxon>
        <taxon>Dikarya</taxon>
        <taxon>Ascomycota</taxon>
        <taxon>Pezizomycotina</taxon>
        <taxon>Eurotiomycetes</taxon>
        <taxon>Chaetothyriomycetidae</taxon>
        <taxon>Chaetothyriales</taxon>
        <taxon>Chaetothyriales incertae sedis</taxon>
        <taxon>Neophaeococcomyces</taxon>
    </lineage>
</organism>
<keyword evidence="1" id="KW-0255">Endonuclease</keyword>
<protein>
    <submittedName>
        <fullName evidence="1">tRNA-splicing endonuclease subunit sen54</fullName>
    </submittedName>
</protein>
<sequence length="574" mass="63071">MADADEDLMPSSTPSSSRPAIPGTTVDDDNASISSADSDTAPDYLFLASATSKDKSKLPARGTKDFEPNPTARQTSSLDASRRAMGEALGVVRIHGIKTGMIGIYFPNPDDWDGKAYDAIGEEEKDRREGLDEEVNERVKRYRKSGGLRPGEGRCVAVERFASTHVRTMGQTDRRNWVWLLPEEALFLLERGSLDVRWAVEGDDDEEEETESVVVGGVDAATMATDDKQWTVQEGDSETTPAFETIAEADLAFTKEQVPRLKIGKIPMSLQGAYASLIGKSGLTLERYIVYANLKRAGYIVQRAPTWHGLVEATQNSSSTTTSIPSVPVIPDVTALSRQQTNPIISLFTHLFSWLFTTNSSQQSKPFSTPCYNPMFGPLISTGLFRSYGDIYRQLYLIPHHDYSISDTSPLPSLSTQSTETSAIIKDERLNEPALFPSYDLFKPSLLSTYRKSAPPPPSFRLVVLDSRSPATNTIPTSRQIGDLLALMPHSELPKEKRLETRIKHGKRNCLLAVVDSGLVSYLRVSSGGFTEGGLWEENERRRQQTGSGKRGGGNRGRGRGGRRGRGRGRGQGS</sequence>
<evidence type="ECO:0000313" key="1">
    <source>
        <dbReference type="EMBL" id="KAJ9649840.1"/>
    </source>
</evidence>
<reference evidence="1" key="1">
    <citation type="submission" date="2022-10" db="EMBL/GenBank/DDBJ databases">
        <title>Culturing micro-colonial fungi from biological soil crusts in the Mojave desert and describing Neophaeococcomyces mojavensis, and introducing the new genera and species Taxawa tesnikishii.</title>
        <authorList>
            <person name="Kurbessoian T."/>
            <person name="Stajich J.E."/>
        </authorList>
    </citation>
    <scope>NUCLEOTIDE SEQUENCE</scope>
    <source>
        <strain evidence="1">JES_112</strain>
    </source>
</reference>
<keyword evidence="1" id="KW-0540">Nuclease</keyword>